<accession>A0ABQ9EYT4</accession>
<feature type="compositionally biased region" description="Low complexity" evidence="1">
    <location>
        <begin position="214"/>
        <end position="226"/>
    </location>
</feature>
<proteinExistence type="predicted"/>
<name>A0ABQ9EYT4_TEGGR</name>
<feature type="compositionally biased region" description="Polar residues" evidence="1">
    <location>
        <begin position="166"/>
        <end position="178"/>
    </location>
</feature>
<feature type="region of interest" description="Disordered" evidence="1">
    <location>
        <begin position="214"/>
        <end position="380"/>
    </location>
</feature>
<gene>
    <name evidence="2" type="ORF">KUTeg_012194</name>
</gene>
<evidence type="ECO:0000313" key="2">
    <source>
        <dbReference type="EMBL" id="KAJ8310329.1"/>
    </source>
</evidence>
<feature type="region of interest" description="Disordered" evidence="1">
    <location>
        <begin position="30"/>
        <end position="52"/>
    </location>
</feature>
<protein>
    <submittedName>
        <fullName evidence="2">Uncharacterized protein</fullName>
    </submittedName>
</protein>
<comment type="caution">
    <text evidence="2">The sequence shown here is derived from an EMBL/GenBank/DDBJ whole genome shotgun (WGS) entry which is preliminary data.</text>
</comment>
<feature type="compositionally biased region" description="Basic and acidic residues" evidence="1">
    <location>
        <begin position="39"/>
        <end position="50"/>
    </location>
</feature>
<reference evidence="2 3" key="1">
    <citation type="submission" date="2022-12" db="EMBL/GenBank/DDBJ databases">
        <title>Chromosome-level genome of Tegillarca granosa.</title>
        <authorList>
            <person name="Kim J."/>
        </authorList>
    </citation>
    <scope>NUCLEOTIDE SEQUENCE [LARGE SCALE GENOMIC DNA]</scope>
    <source>
        <strain evidence="2">Teg-2019</strain>
        <tissue evidence="2">Adductor muscle</tissue>
    </source>
</reference>
<organism evidence="2 3">
    <name type="scientific">Tegillarca granosa</name>
    <name type="common">Malaysian cockle</name>
    <name type="synonym">Anadara granosa</name>
    <dbReference type="NCBI Taxonomy" id="220873"/>
    <lineage>
        <taxon>Eukaryota</taxon>
        <taxon>Metazoa</taxon>
        <taxon>Spiralia</taxon>
        <taxon>Lophotrochozoa</taxon>
        <taxon>Mollusca</taxon>
        <taxon>Bivalvia</taxon>
        <taxon>Autobranchia</taxon>
        <taxon>Pteriomorphia</taxon>
        <taxon>Arcoida</taxon>
        <taxon>Arcoidea</taxon>
        <taxon>Arcidae</taxon>
        <taxon>Tegillarca</taxon>
    </lineage>
</organism>
<feature type="compositionally biased region" description="Low complexity" evidence="1">
    <location>
        <begin position="81"/>
        <end position="94"/>
    </location>
</feature>
<feature type="compositionally biased region" description="Low complexity" evidence="1">
    <location>
        <begin position="276"/>
        <end position="366"/>
    </location>
</feature>
<feature type="region of interest" description="Disordered" evidence="1">
    <location>
        <begin position="131"/>
        <end position="198"/>
    </location>
</feature>
<dbReference type="Proteomes" id="UP001217089">
    <property type="component" value="Unassembled WGS sequence"/>
</dbReference>
<feature type="compositionally biased region" description="Polar residues" evidence="1">
    <location>
        <begin position="248"/>
        <end position="261"/>
    </location>
</feature>
<sequence>MTSIDTDSPPPSSYNVSDVMKNWGESSITDKTVSVNNDDDVKTDSCDNKENNSVLVDNLSNYNNNCDRDYLKHELLSDSSGLVSGLSSGSGSEGIPPPPLSDRERRFNWERGQADYLGVDAFDNIQRKLLESLQGPPDESPASNSSPFIPKETPKPQPVSERKVEVTSSVKPVSSIPPQTAAAKTDTVTVQSKPATTTGVTSVKTIAIAPAKVTAAPATSKVTAPVSPTKIAPAPVSPTTKIAPAPVSPTTKIAPATQQATMGAPATKSVASRFGATAPAAKTQAAQPAPTAKVPAAQQAPAAKVPAAQPVPVEKAPAAVAKAPTAQPATAVKAPAAQPATAAKAPAAQPAPAAKAPATQPAPAEKPTSRFGVPSFLRKK</sequence>
<evidence type="ECO:0000313" key="3">
    <source>
        <dbReference type="Proteomes" id="UP001217089"/>
    </source>
</evidence>
<feature type="region of interest" description="Disordered" evidence="1">
    <location>
        <begin position="81"/>
        <end position="104"/>
    </location>
</feature>
<keyword evidence="3" id="KW-1185">Reference proteome</keyword>
<dbReference type="EMBL" id="JARBDR010000640">
    <property type="protein sequence ID" value="KAJ8310329.1"/>
    <property type="molecule type" value="Genomic_DNA"/>
</dbReference>
<evidence type="ECO:0000256" key="1">
    <source>
        <dbReference type="SAM" id="MobiDB-lite"/>
    </source>
</evidence>
<feature type="compositionally biased region" description="Polar residues" evidence="1">
    <location>
        <begin position="186"/>
        <end position="198"/>
    </location>
</feature>